<gene>
    <name evidence="1" type="ORF">Anas_14704</name>
</gene>
<name>A0A5N5SH38_9CRUS</name>
<dbReference type="EMBL" id="SEYY01025147">
    <property type="protein sequence ID" value="KAB7493644.1"/>
    <property type="molecule type" value="Genomic_DNA"/>
</dbReference>
<feature type="non-terminal residue" evidence="1">
    <location>
        <position position="124"/>
    </location>
</feature>
<organism evidence="1 2">
    <name type="scientific">Armadillidium nasatum</name>
    <dbReference type="NCBI Taxonomy" id="96803"/>
    <lineage>
        <taxon>Eukaryota</taxon>
        <taxon>Metazoa</taxon>
        <taxon>Ecdysozoa</taxon>
        <taxon>Arthropoda</taxon>
        <taxon>Crustacea</taxon>
        <taxon>Multicrustacea</taxon>
        <taxon>Malacostraca</taxon>
        <taxon>Eumalacostraca</taxon>
        <taxon>Peracarida</taxon>
        <taxon>Isopoda</taxon>
        <taxon>Oniscidea</taxon>
        <taxon>Crinocheta</taxon>
        <taxon>Armadillidiidae</taxon>
        <taxon>Armadillidium</taxon>
    </lineage>
</organism>
<sequence length="124" mass="14537">VEKSYKKYRNIKYKQPEFYEFYLGILELENIILMLDATDLLQDIFGLCTPPFHSKTGIIFSNFKERIVLIFKARDIKVTDKINTFKLDNKHCLTDESNDIFGIITDLCLELEGLQKCIHLLNIT</sequence>
<proteinExistence type="predicted"/>
<dbReference type="Proteomes" id="UP000326759">
    <property type="component" value="Unassembled WGS sequence"/>
</dbReference>
<evidence type="ECO:0000313" key="2">
    <source>
        <dbReference type="Proteomes" id="UP000326759"/>
    </source>
</evidence>
<feature type="non-terminal residue" evidence="1">
    <location>
        <position position="1"/>
    </location>
</feature>
<comment type="caution">
    <text evidence="1">The sequence shown here is derived from an EMBL/GenBank/DDBJ whole genome shotgun (WGS) entry which is preliminary data.</text>
</comment>
<accession>A0A5N5SH38</accession>
<protein>
    <submittedName>
        <fullName evidence="1">Uncharacterized protein</fullName>
    </submittedName>
</protein>
<evidence type="ECO:0000313" key="1">
    <source>
        <dbReference type="EMBL" id="KAB7493644.1"/>
    </source>
</evidence>
<reference evidence="1 2" key="1">
    <citation type="journal article" date="2019" name="PLoS Biol.">
        <title>Sex chromosomes control vertical transmission of feminizing Wolbachia symbionts in an isopod.</title>
        <authorList>
            <person name="Becking T."/>
            <person name="Chebbi M.A."/>
            <person name="Giraud I."/>
            <person name="Moumen B."/>
            <person name="Laverre T."/>
            <person name="Caubet Y."/>
            <person name="Peccoud J."/>
            <person name="Gilbert C."/>
            <person name="Cordaux R."/>
        </authorList>
    </citation>
    <scope>NUCLEOTIDE SEQUENCE [LARGE SCALE GENOMIC DNA]</scope>
    <source>
        <strain evidence="1">ANa2</strain>
        <tissue evidence="1">Whole body excluding digestive tract and cuticle</tissue>
    </source>
</reference>
<dbReference type="AlphaFoldDB" id="A0A5N5SH38"/>
<keyword evidence="2" id="KW-1185">Reference proteome</keyword>